<dbReference type="Pfam" id="PF00852">
    <property type="entry name" value="Glyco_transf_10"/>
    <property type="match status" value="1"/>
</dbReference>
<gene>
    <name evidence="2" type="ORF">SAMN04488092_12115</name>
</gene>
<sequence>MITFCAIGTYAHRQPLAYPQIRAHCLPQIRVTEDPGRADIVAVSHTKDLEIFGAGLRRSLSRDQRLILLSEEPFWDTCWGTSPLERDLVHDTPDGPLPLTQLNHVTSAIYDFDKIPYFPLTSAHFSTRYTRWFSRNSMRSASGWKEHLTSSLGQAVFMMARRKSPRYEVTFPQAGVFSICNQRTAIAEACQGVEMVHLGQGWHDTPPRQGLTDWHLDKFLTLDGGYCFVSAIENTHQYSYVTEKLFDAYAVGAVPLYVAGTPHRVHELALPGTWLNLLDVPFQEIPELMADFAMTPAFFEVYAEQQAGLARLFGDRDILHAELARLSAALFDEFSGVLER</sequence>
<feature type="domain" description="Fucosyltransferase C-terminal" evidence="1">
    <location>
        <begin position="219"/>
        <end position="288"/>
    </location>
</feature>
<dbReference type="Proteomes" id="UP000198634">
    <property type="component" value="Unassembled WGS sequence"/>
</dbReference>
<evidence type="ECO:0000313" key="3">
    <source>
        <dbReference type="Proteomes" id="UP000198634"/>
    </source>
</evidence>
<keyword evidence="2" id="KW-0808">Transferase</keyword>
<dbReference type="InterPro" id="IPR055270">
    <property type="entry name" value="Glyco_tran_10_C"/>
</dbReference>
<dbReference type="Gene3D" id="3.40.50.11660">
    <property type="entry name" value="Glycosyl transferase family 10, C-terminal domain"/>
    <property type="match status" value="1"/>
</dbReference>
<evidence type="ECO:0000259" key="1">
    <source>
        <dbReference type="Pfam" id="PF00852"/>
    </source>
</evidence>
<name>A0A1H9KXB2_9RHOB</name>
<evidence type="ECO:0000313" key="2">
    <source>
        <dbReference type="EMBL" id="SER03698.1"/>
    </source>
</evidence>
<accession>A0A1H9KXB2</accession>
<dbReference type="AlphaFoldDB" id="A0A1H9KXB2"/>
<protein>
    <submittedName>
        <fullName evidence="2">Glycosyltransferase family 10 (Fucosyltransferase) C-term</fullName>
    </submittedName>
</protein>
<proteinExistence type="predicted"/>
<organism evidence="2 3">
    <name type="scientific">Thalassovita taeanensis</name>
    <dbReference type="NCBI Taxonomy" id="657014"/>
    <lineage>
        <taxon>Bacteria</taxon>
        <taxon>Pseudomonadati</taxon>
        <taxon>Pseudomonadota</taxon>
        <taxon>Alphaproteobacteria</taxon>
        <taxon>Rhodobacterales</taxon>
        <taxon>Roseobacteraceae</taxon>
        <taxon>Thalassovita</taxon>
    </lineage>
</organism>
<dbReference type="InterPro" id="IPR038577">
    <property type="entry name" value="GT10-like_C_sf"/>
</dbReference>
<keyword evidence="2" id="KW-0328">Glycosyltransferase</keyword>
<dbReference type="EMBL" id="FOEP01000021">
    <property type="protein sequence ID" value="SER03698.1"/>
    <property type="molecule type" value="Genomic_DNA"/>
</dbReference>
<dbReference type="STRING" id="657014.SAMN04488092_12115"/>
<dbReference type="GO" id="GO:0016757">
    <property type="term" value="F:glycosyltransferase activity"/>
    <property type="evidence" value="ECO:0007669"/>
    <property type="project" value="UniProtKB-KW"/>
</dbReference>
<reference evidence="2 3" key="1">
    <citation type="submission" date="2016-10" db="EMBL/GenBank/DDBJ databases">
        <authorList>
            <person name="de Groot N.N."/>
        </authorList>
    </citation>
    <scope>NUCLEOTIDE SEQUENCE [LARGE SCALE GENOMIC DNA]</scope>
    <source>
        <strain evidence="2 3">DSM 22007</strain>
    </source>
</reference>
<keyword evidence="3" id="KW-1185">Reference proteome</keyword>
<dbReference type="SUPFAM" id="SSF53756">
    <property type="entry name" value="UDP-Glycosyltransferase/glycogen phosphorylase"/>
    <property type="match status" value="1"/>
</dbReference>